<evidence type="ECO:0000313" key="1">
    <source>
        <dbReference type="EMBL" id="TQS84687.1"/>
    </source>
</evidence>
<name>A0A8J8PHK1_9ARCH</name>
<gene>
    <name evidence="1" type="ORF">A3207_01235</name>
</gene>
<dbReference type="Proteomes" id="UP000752814">
    <property type="component" value="Unassembled WGS sequence"/>
</dbReference>
<proteinExistence type="predicted"/>
<comment type="caution">
    <text evidence="1">The sequence shown here is derived from an EMBL/GenBank/DDBJ whole genome shotgun (WGS) entry which is preliminary data.</text>
</comment>
<dbReference type="EMBL" id="LVVT01000001">
    <property type="protein sequence ID" value="TQS84687.1"/>
    <property type="molecule type" value="Genomic_DNA"/>
</dbReference>
<protein>
    <submittedName>
        <fullName evidence="1">Uncharacterized protein</fullName>
    </submittedName>
</protein>
<accession>A0A8J8PHK1</accession>
<sequence length="72" mass="8383">MPKKLPPKVPVKLLIPKNLIPEIDEIVTEESYDGRGDLALTLIRWYIYERKRLKGIDKELTIVKNRDNGPKI</sequence>
<organism evidence="1 2">
    <name type="scientific">Candidatus Methanomassiliicoccus intestinalis</name>
    <dbReference type="NCBI Taxonomy" id="1406512"/>
    <lineage>
        <taxon>Archaea</taxon>
        <taxon>Methanobacteriati</taxon>
        <taxon>Thermoplasmatota</taxon>
        <taxon>Thermoplasmata</taxon>
        <taxon>Methanomassiliicoccales</taxon>
        <taxon>Methanomassiliicoccaceae</taxon>
        <taxon>Methanomassiliicoccus</taxon>
    </lineage>
</organism>
<evidence type="ECO:0000313" key="2">
    <source>
        <dbReference type="Proteomes" id="UP000752814"/>
    </source>
</evidence>
<dbReference type="AlphaFoldDB" id="A0A8J8PHK1"/>
<reference evidence="1" key="1">
    <citation type="submission" date="2016-03" db="EMBL/GenBank/DDBJ databases">
        <authorList>
            <person name="Borrel G."/>
            <person name="Mccann A."/>
            <person name="O'Toole P.W."/>
        </authorList>
    </citation>
    <scope>NUCLEOTIDE SEQUENCE</scope>
    <source>
        <strain evidence="1">183</strain>
    </source>
</reference>